<dbReference type="PANTHER" id="PTHR21523">
    <property type="match status" value="1"/>
</dbReference>
<dbReference type="STRING" id="6313.A0A0K0DQI4"/>
<reference evidence="2" key="2">
    <citation type="submission" date="2017-02" db="UniProtKB">
        <authorList>
            <consortium name="WormBaseParasite"/>
        </authorList>
    </citation>
    <scope>IDENTIFICATION</scope>
</reference>
<dbReference type="Pfam" id="PF04870">
    <property type="entry name" value="Moulting_cycle"/>
    <property type="match status" value="1"/>
</dbReference>
<accession>A0A0K0DQI4</accession>
<dbReference type="PANTHER" id="PTHR21523:SF37">
    <property type="entry name" value="MLT-TEN (MLT-10) RELATED"/>
    <property type="match status" value="1"/>
</dbReference>
<protein>
    <submittedName>
        <fullName evidence="2">Ribosome biogenesis protein NOP53</fullName>
    </submittedName>
</protein>
<sequence>LINVFFCTKISEDVRFQIVNRSSYTLRSHDDTPILSKVIRQMTKTVRTLKNKKGYERAVGATARKQKEKRAQLKKKLHKMIANTPEKFMDPRKPLAVEKMEMEDLAMSLKKKLAARKRSEMRVPMKLLRDSVKLFLAASGKNVTKFDKKTVKLASPRLLSVVPEQNDDELFNVLSPSLFSLHEDGDEAEKSMSLPHLLKQLPNNDYEAWLDFIIEASGVTETVDRAEKELKEDISERDMRGKDGVPLYLNKKNVSELFGSTEEQKIETFEKLDKTYTLDQVRSAHFLVRPTKCT</sequence>
<proteinExistence type="predicted"/>
<evidence type="ECO:0000313" key="1">
    <source>
        <dbReference type="Proteomes" id="UP000035642"/>
    </source>
</evidence>
<reference evidence="1" key="1">
    <citation type="submission" date="2012-09" db="EMBL/GenBank/DDBJ databases">
        <authorList>
            <person name="Martin A.A."/>
        </authorList>
    </citation>
    <scope>NUCLEOTIDE SEQUENCE</scope>
</reference>
<dbReference type="Proteomes" id="UP000035642">
    <property type="component" value="Unassembled WGS sequence"/>
</dbReference>
<organism evidence="1 2">
    <name type="scientific">Angiostrongylus cantonensis</name>
    <name type="common">Rat lungworm</name>
    <dbReference type="NCBI Taxonomy" id="6313"/>
    <lineage>
        <taxon>Eukaryota</taxon>
        <taxon>Metazoa</taxon>
        <taxon>Ecdysozoa</taxon>
        <taxon>Nematoda</taxon>
        <taxon>Chromadorea</taxon>
        <taxon>Rhabditida</taxon>
        <taxon>Rhabditina</taxon>
        <taxon>Rhabditomorpha</taxon>
        <taxon>Strongyloidea</taxon>
        <taxon>Metastrongylidae</taxon>
        <taxon>Angiostrongylus</taxon>
    </lineage>
</organism>
<keyword evidence="1" id="KW-1185">Reference proteome</keyword>
<evidence type="ECO:0000313" key="2">
    <source>
        <dbReference type="WBParaSite" id="ACAC_0001402301-mRNA-1"/>
    </source>
</evidence>
<dbReference type="WBParaSite" id="ACAC_0001402301-mRNA-1">
    <property type="protein sequence ID" value="ACAC_0001402301-mRNA-1"/>
    <property type="gene ID" value="ACAC_0001402301"/>
</dbReference>
<dbReference type="AlphaFoldDB" id="A0A0K0DQI4"/>
<dbReference type="InterPro" id="IPR006954">
    <property type="entry name" value="Mlt-10-like"/>
</dbReference>
<name>A0A0K0DQI4_ANGCA</name>